<evidence type="ECO:0000313" key="3">
    <source>
        <dbReference type="EMBL" id="KAL0960286.1"/>
    </source>
</evidence>
<feature type="compositionally biased region" description="Low complexity" evidence="1">
    <location>
        <begin position="68"/>
        <end position="83"/>
    </location>
</feature>
<proteinExistence type="predicted"/>
<dbReference type="EMBL" id="JASNQZ010000002">
    <property type="protein sequence ID" value="KAL0960286.1"/>
    <property type="molecule type" value="Genomic_DNA"/>
</dbReference>
<feature type="domain" description="DUF6699" evidence="2">
    <location>
        <begin position="247"/>
        <end position="409"/>
    </location>
</feature>
<reference evidence="4" key="1">
    <citation type="submission" date="2024-06" db="EMBL/GenBank/DDBJ databases">
        <title>Multi-omics analyses provide insights into the biosynthesis of the anticancer antibiotic pleurotin in Hohenbuehelia grisea.</title>
        <authorList>
            <person name="Weaver J.A."/>
            <person name="Alberti F."/>
        </authorList>
    </citation>
    <scope>NUCLEOTIDE SEQUENCE [LARGE SCALE GENOMIC DNA]</scope>
    <source>
        <strain evidence="4">T-177</strain>
    </source>
</reference>
<evidence type="ECO:0000256" key="1">
    <source>
        <dbReference type="SAM" id="MobiDB-lite"/>
    </source>
</evidence>
<feature type="compositionally biased region" description="Low complexity" evidence="1">
    <location>
        <begin position="153"/>
        <end position="174"/>
    </location>
</feature>
<evidence type="ECO:0000313" key="4">
    <source>
        <dbReference type="Proteomes" id="UP001556367"/>
    </source>
</evidence>
<evidence type="ECO:0000259" key="2">
    <source>
        <dbReference type="Pfam" id="PF20415"/>
    </source>
</evidence>
<name>A0ABR3JWQ4_9AGAR</name>
<comment type="caution">
    <text evidence="3">The sequence shown here is derived from an EMBL/GenBank/DDBJ whole genome shotgun (WGS) entry which is preliminary data.</text>
</comment>
<sequence>MHDLHNVAAPSLHRCPLCTKRARPSPLTTMPSYWRNPFKAQPSASGEPKSHQRSQSTPQPIEVGYIYAAPSSTPSTASSTSTSLGSRKRSNSYMGSRTAIPSPLRYPTYDSGTFSAKSQTTAQQIQPSRLPMYRRSSYKSGDRDAPYPVYTPSMSFSSSRSGSSSSIYPGSASSHRSTAPPRTSSSGSVRAAEPRPILKQNHTWHGPGHSSHAHVSFKGVPSKASAPRAACQIHPLLAHSRLHSAAISYDITFTPSTRTVLDRGTHAAVPAGTLSQPATQPPTTSRLVLQSDKLPWPVIVSPSHVSTSAQNPKTAPRFYIAGGTTYPKPKTEAAKPVTNLDVLYALHTTLYTRITQEEWEQLGHGSRSQRKITRAYEKRCIKMGGGWDEGVRRIDWLHGKTRLVGIELDKSGEVLGKLVFAKA</sequence>
<protein>
    <recommendedName>
        <fullName evidence="2">DUF6699 domain-containing protein</fullName>
    </recommendedName>
</protein>
<dbReference type="Proteomes" id="UP001556367">
    <property type="component" value="Unassembled WGS sequence"/>
</dbReference>
<gene>
    <name evidence="3" type="ORF">HGRIS_011913</name>
</gene>
<feature type="compositionally biased region" description="Polar residues" evidence="1">
    <location>
        <begin position="175"/>
        <end position="188"/>
    </location>
</feature>
<dbReference type="Pfam" id="PF20415">
    <property type="entry name" value="DUF6699"/>
    <property type="match status" value="1"/>
</dbReference>
<keyword evidence="4" id="KW-1185">Reference proteome</keyword>
<dbReference type="InterPro" id="IPR046522">
    <property type="entry name" value="DUF6699"/>
</dbReference>
<feature type="region of interest" description="Disordered" evidence="1">
    <location>
        <begin position="18"/>
        <end position="221"/>
    </location>
</feature>
<accession>A0ABR3JWQ4</accession>
<organism evidence="3 4">
    <name type="scientific">Hohenbuehelia grisea</name>
    <dbReference type="NCBI Taxonomy" id="104357"/>
    <lineage>
        <taxon>Eukaryota</taxon>
        <taxon>Fungi</taxon>
        <taxon>Dikarya</taxon>
        <taxon>Basidiomycota</taxon>
        <taxon>Agaricomycotina</taxon>
        <taxon>Agaricomycetes</taxon>
        <taxon>Agaricomycetidae</taxon>
        <taxon>Agaricales</taxon>
        <taxon>Pleurotineae</taxon>
        <taxon>Pleurotaceae</taxon>
        <taxon>Hohenbuehelia</taxon>
    </lineage>
</organism>
<feature type="compositionally biased region" description="Polar residues" evidence="1">
    <location>
        <begin position="110"/>
        <end position="127"/>
    </location>
</feature>